<comment type="caution">
    <text evidence="1">The sequence shown here is derived from an EMBL/GenBank/DDBJ whole genome shotgun (WGS) entry which is preliminary data.</text>
</comment>
<organism evidence="1">
    <name type="scientific">marine sediment metagenome</name>
    <dbReference type="NCBI Taxonomy" id="412755"/>
    <lineage>
        <taxon>unclassified sequences</taxon>
        <taxon>metagenomes</taxon>
        <taxon>ecological metagenomes</taxon>
    </lineage>
</organism>
<evidence type="ECO:0000313" key="1">
    <source>
        <dbReference type="EMBL" id="KKM20108.1"/>
    </source>
</evidence>
<gene>
    <name evidence="1" type="ORF">LCGC14_1648870</name>
</gene>
<dbReference type="AlphaFoldDB" id="A0A0F9KDB9"/>
<dbReference type="EMBL" id="LAZR01013838">
    <property type="protein sequence ID" value="KKM20108.1"/>
    <property type="molecule type" value="Genomic_DNA"/>
</dbReference>
<sequence length="63" mass="7235">MSNLKFISQFPEVGALLPTYISQETNPYDLHKDFKGIGGYNERVEIIRSGFDKTLEKLEDLDL</sequence>
<accession>A0A0F9KDB9</accession>
<proteinExistence type="predicted"/>
<name>A0A0F9KDB9_9ZZZZ</name>
<reference evidence="1" key="1">
    <citation type="journal article" date="2015" name="Nature">
        <title>Complex archaea that bridge the gap between prokaryotes and eukaryotes.</title>
        <authorList>
            <person name="Spang A."/>
            <person name="Saw J.H."/>
            <person name="Jorgensen S.L."/>
            <person name="Zaremba-Niedzwiedzka K."/>
            <person name="Martijn J."/>
            <person name="Lind A.E."/>
            <person name="van Eijk R."/>
            <person name="Schleper C."/>
            <person name="Guy L."/>
            <person name="Ettema T.J."/>
        </authorList>
    </citation>
    <scope>NUCLEOTIDE SEQUENCE</scope>
</reference>
<protein>
    <submittedName>
        <fullName evidence="1">Uncharacterized protein</fullName>
    </submittedName>
</protein>